<sequence>MISQNKSIISMYCQFLEVLEGDFGILVAGDGGHCNLPTAKVW</sequence>
<reference evidence="1 2" key="1">
    <citation type="journal article" date="2020" name="Mol. Biol. Evol.">
        <title>Distinct Expression and Methylation Patterns for Genes with Different Fates following a Single Whole-Genome Duplication in Flowering Plants.</title>
        <authorList>
            <person name="Shi T."/>
            <person name="Rahmani R.S."/>
            <person name="Gugger P.F."/>
            <person name="Wang M."/>
            <person name="Li H."/>
            <person name="Zhang Y."/>
            <person name="Li Z."/>
            <person name="Wang Q."/>
            <person name="Van de Peer Y."/>
            <person name="Marchal K."/>
            <person name="Chen J."/>
        </authorList>
    </citation>
    <scope>NUCLEOTIDE SEQUENCE [LARGE SCALE GENOMIC DNA]</scope>
    <source>
        <tissue evidence="1">Leaf</tissue>
    </source>
</reference>
<evidence type="ECO:0000313" key="2">
    <source>
        <dbReference type="Proteomes" id="UP000607653"/>
    </source>
</evidence>
<accession>A0A822ZAV9</accession>
<comment type="caution">
    <text evidence="1">The sequence shown here is derived from an EMBL/GenBank/DDBJ whole genome shotgun (WGS) entry which is preliminary data.</text>
</comment>
<protein>
    <submittedName>
        <fullName evidence="1">Uncharacterized protein</fullName>
    </submittedName>
</protein>
<name>A0A822ZAV9_NELNU</name>
<gene>
    <name evidence="1" type="ORF">HUJ06_016026</name>
</gene>
<proteinExistence type="predicted"/>
<keyword evidence="2" id="KW-1185">Reference proteome</keyword>
<evidence type="ECO:0000313" key="1">
    <source>
        <dbReference type="EMBL" id="DAD41703.1"/>
    </source>
</evidence>
<dbReference type="Proteomes" id="UP000607653">
    <property type="component" value="Unassembled WGS sequence"/>
</dbReference>
<dbReference type="EMBL" id="DUZY01000005">
    <property type="protein sequence ID" value="DAD41703.1"/>
    <property type="molecule type" value="Genomic_DNA"/>
</dbReference>
<organism evidence="1 2">
    <name type="scientific">Nelumbo nucifera</name>
    <name type="common">Sacred lotus</name>
    <dbReference type="NCBI Taxonomy" id="4432"/>
    <lineage>
        <taxon>Eukaryota</taxon>
        <taxon>Viridiplantae</taxon>
        <taxon>Streptophyta</taxon>
        <taxon>Embryophyta</taxon>
        <taxon>Tracheophyta</taxon>
        <taxon>Spermatophyta</taxon>
        <taxon>Magnoliopsida</taxon>
        <taxon>Proteales</taxon>
        <taxon>Nelumbonaceae</taxon>
        <taxon>Nelumbo</taxon>
    </lineage>
</organism>
<dbReference type="AlphaFoldDB" id="A0A822ZAV9"/>